<comment type="caution">
    <text evidence="2">The sequence shown here is derived from an EMBL/GenBank/DDBJ whole genome shotgun (WGS) entry which is preliminary data.</text>
</comment>
<sequence length="278" mass="29269">MKKAAALGLSLALTASMTLPALAVEAVPISAVVGYDTAITLNGKALDTSAIPAVDGENMIPLRLIAESDYGSASWFEEENNGWFYLEGGNITVNFADNSITVGDELVKSKATVVSGVTFVDAGVLELLEGYDVAAAEDGSLTITTPNGTPFVQGAYAIRDAAGVYSSMKSGADVLVENYGVPEGALEEAVAFFPMITSPDTVILGKLAEGADVEAVKAAFETYRQNQEDTFSWYLSQNLPKVQNARTVVDGDYILFVIAENPDAAEEAFHTFVAAQNA</sequence>
<reference evidence="2" key="1">
    <citation type="journal article" date="2021" name="PeerJ">
        <title>Extensive microbial diversity within the chicken gut microbiome revealed by metagenomics and culture.</title>
        <authorList>
            <person name="Gilroy R."/>
            <person name="Ravi A."/>
            <person name="Getino M."/>
            <person name="Pursley I."/>
            <person name="Horton D.L."/>
            <person name="Alikhan N.F."/>
            <person name="Baker D."/>
            <person name="Gharbi K."/>
            <person name="Hall N."/>
            <person name="Watson M."/>
            <person name="Adriaenssens E.M."/>
            <person name="Foster-Nyarko E."/>
            <person name="Jarju S."/>
            <person name="Secka A."/>
            <person name="Antonio M."/>
            <person name="Oren A."/>
            <person name="Chaudhuri R.R."/>
            <person name="La Ragione R."/>
            <person name="Hildebrand F."/>
            <person name="Pallen M.J."/>
        </authorList>
    </citation>
    <scope>NUCLEOTIDE SEQUENCE</scope>
    <source>
        <strain evidence="2">CHK179-5677</strain>
    </source>
</reference>
<evidence type="ECO:0000256" key="1">
    <source>
        <dbReference type="SAM" id="SignalP"/>
    </source>
</evidence>
<feature type="chain" id="PRO_5037758397" evidence="1">
    <location>
        <begin position="24"/>
        <end position="278"/>
    </location>
</feature>
<accession>A0A921MKP4</accession>
<evidence type="ECO:0000313" key="2">
    <source>
        <dbReference type="EMBL" id="HJG85444.1"/>
    </source>
</evidence>
<proteinExistence type="predicted"/>
<name>A0A921MKP4_9FIRM</name>
<gene>
    <name evidence="2" type="ORF">K8V01_00215</name>
</gene>
<dbReference type="Proteomes" id="UP000760668">
    <property type="component" value="Unassembled WGS sequence"/>
</dbReference>
<dbReference type="AlphaFoldDB" id="A0A921MKP4"/>
<keyword evidence="1" id="KW-0732">Signal</keyword>
<organism evidence="2 3">
    <name type="scientific">Pseudoflavonifractor capillosus</name>
    <dbReference type="NCBI Taxonomy" id="106588"/>
    <lineage>
        <taxon>Bacteria</taxon>
        <taxon>Bacillati</taxon>
        <taxon>Bacillota</taxon>
        <taxon>Clostridia</taxon>
        <taxon>Eubacteriales</taxon>
        <taxon>Oscillospiraceae</taxon>
        <taxon>Pseudoflavonifractor</taxon>
    </lineage>
</organism>
<dbReference type="InterPro" id="IPR025648">
    <property type="entry name" value="DUF4358"/>
</dbReference>
<feature type="signal peptide" evidence="1">
    <location>
        <begin position="1"/>
        <end position="23"/>
    </location>
</feature>
<dbReference type="RefSeq" id="WP_295369901.1">
    <property type="nucleotide sequence ID" value="NZ_DYUC01000002.1"/>
</dbReference>
<protein>
    <submittedName>
        <fullName evidence="2">DUF4358 domain-containing protein</fullName>
    </submittedName>
</protein>
<dbReference type="Pfam" id="PF14270">
    <property type="entry name" value="DUF4358"/>
    <property type="match status" value="1"/>
</dbReference>
<dbReference type="EMBL" id="DYUC01000002">
    <property type="protein sequence ID" value="HJG85444.1"/>
    <property type="molecule type" value="Genomic_DNA"/>
</dbReference>
<evidence type="ECO:0000313" key="3">
    <source>
        <dbReference type="Proteomes" id="UP000760668"/>
    </source>
</evidence>
<reference evidence="2" key="2">
    <citation type="submission" date="2021-09" db="EMBL/GenBank/DDBJ databases">
        <authorList>
            <person name="Gilroy R."/>
        </authorList>
    </citation>
    <scope>NUCLEOTIDE SEQUENCE</scope>
    <source>
        <strain evidence="2">CHK179-5677</strain>
    </source>
</reference>